<dbReference type="EMBL" id="GALX01000526">
    <property type="protein sequence ID" value="JAB67940.1"/>
    <property type="molecule type" value="Transcribed_RNA"/>
</dbReference>
<dbReference type="CDD" id="cd02440">
    <property type="entry name" value="AdoMet_MTases"/>
    <property type="match status" value="1"/>
</dbReference>
<dbReference type="GO" id="GO:0004482">
    <property type="term" value="F:mRNA 5'-cap (guanine-N7-)-methyltransferase activity"/>
    <property type="evidence" value="ECO:0007669"/>
    <property type="project" value="UniProtKB-EC"/>
</dbReference>
<feature type="domain" description="MRNA cap 0 methyltransferase" evidence="13">
    <location>
        <begin position="100"/>
        <end position="414"/>
    </location>
</feature>
<dbReference type="OrthoDB" id="10248867at2759"/>
<dbReference type="InterPro" id="IPR029063">
    <property type="entry name" value="SAM-dependent_MTases_sf"/>
</dbReference>
<dbReference type="GO" id="GO:0003723">
    <property type="term" value="F:RNA binding"/>
    <property type="evidence" value="ECO:0007669"/>
    <property type="project" value="UniProtKB-KW"/>
</dbReference>
<evidence type="ECO:0000256" key="9">
    <source>
        <dbReference type="ARBA" id="ARBA00044712"/>
    </source>
</evidence>
<dbReference type="PIRSF" id="PIRSF028762">
    <property type="entry name" value="ABD1"/>
    <property type="match status" value="1"/>
</dbReference>
<evidence type="ECO:0000256" key="12">
    <source>
        <dbReference type="SAM" id="MobiDB-lite"/>
    </source>
</evidence>
<feature type="binding site" evidence="11">
    <location>
        <position position="140"/>
    </location>
    <ligand>
        <name>S-adenosyl-L-methionine</name>
        <dbReference type="ChEBI" id="CHEBI:59789"/>
    </ligand>
</feature>
<feature type="binding site" evidence="11">
    <location>
        <position position="223"/>
    </location>
    <ligand>
        <name>S-adenosyl-L-methionine</name>
        <dbReference type="ChEBI" id="CHEBI:59789"/>
    </ligand>
</feature>
<accession>V5GCT7</accession>
<dbReference type="SUPFAM" id="SSF53335">
    <property type="entry name" value="S-adenosyl-L-methionine-dependent methyltransferases"/>
    <property type="match status" value="1"/>
</dbReference>
<evidence type="ECO:0000256" key="10">
    <source>
        <dbReference type="PIRNR" id="PIRNR028762"/>
    </source>
</evidence>
<dbReference type="InterPro" id="IPR004971">
    <property type="entry name" value="mRNA_G-N7_MeTrfase_dom"/>
</dbReference>
<evidence type="ECO:0000313" key="14">
    <source>
        <dbReference type="EMBL" id="JAB67940.1"/>
    </source>
</evidence>
<dbReference type="EC" id="2.1.1.56" evidence="10"/>
<evidence type="ECO:0000256" key="3">
    <source>
        <dbReference type="ARBA" id="ARBA00022664"/>
    </source>
</evidence>
<dbReference type="AlphaFoldDB" id="V5GCT7"/>
<keyword evidence="2 10" id="KW-0489">Methyltransferase</keyword>
<dbReference type="InterPro" id="IPR039753">
    <property type="entry name" value="RG7MT1"/>
</dbReference>
<dbReference type="Gene3D" id="3.40.50.150">
    <property type="entry name" value="Vaccinia Virus protein VP39"/>
    <property type="match status" value="1"/>
</dbReference>
<dbReference type="Pfam" id="PF03291">
    <property type="entry name" value="mRNA_G-N7_MeTrfase"/>
    <property type="match status" value="1"/>
</dbReference>
<evidence type="ECO:0000256" key="8">
    <source>
        <dbReference type="ARBA" id="ARBA00023242"/>
    </source>
</evidence>
<dbReference type="CTD" id="8731"/>
<sequence length="428" mass="49075">MDEITENGEVETLILAAANADSGQYNSETEEVEDRDELETSKCSINIDEDINKTINYRKRKYDDEAETPKKLKTADGYAEVVATHYNLLEEKGLDERSKSRIVYLRNFHNWIKSMLINEYLTKIKDKKKHNAPIRIHDMCCGKGGDLLKWRKGGITHLICSDIASVSLEQCKARYNDMKNRGNRDRGSGNIYSIEYILGDCTKMRLREKFSDPSMKLDLVSCQFAFHYSFESLPQAECMLRNASECLQPGGYFIGTIPDAYDLIARAKRYETNTYGNNVYQVALDFDLNKPELFGAKCDFHLDGVVDCPEFLVHFPTFIKLAKKYGLKLINKEKFYEFFERMKLEGRQLLNNMAGLETYPPNATSSLVGTDSNDYTHASEFIKKEGKDNLQVGTLSKSEWEASSMYTTFVFEKVKNTWNTDGTPIYDI</sequence>
<feature type="binding site" evidence="11">
    <location>
        <position position="162"/>
    </location>
    <ligand>
        <name>S-adenosyl-L-methionine</name>
        <dbReference type="ChEBI" id="CHEBI:59789"/>
    </ligand>
</feature>
<reference evidence="14" key="1">
    <citation type="submission" date="2013-07" db="EMBL/GenBank/DDBJ databases">
        <title>Midgut Transcriptome Profiling of Anoplphora glabripennis, a Lignocellulose Degrading, Wood-Boring Cerambycid.</title>
        <authorList>
            <person name="Scully E.D."/>
            <person name="Hoover K."/>
            <person name="Carlson J.E."/>
            <person name="Tien M."/>
            <person name="Geib S.M."/>
        </authorList>
    </citation>
    <scope>NUCLEOTIDE SEQUENCE</scope>
</reference>
<protein>
    <recommendedName>
        <fullName evidence="10">mRNA cap guanine-N(7) methyltransferase</fullName>
        <ecNumber evidence="10">2.1.1.56</ecNumber>
    </recommendedName>
    <alternativeName>
        <fullName evidence="10">mRNA (guanine-N(7))-methyltransferase</fullName>
    </alternativeName>
    <alternativeName>
        <fullName evidence="10">mRNA cap methyltransferase</fullName>
    </alternativeName>
</protein>
<feature type="region of interest" description="Disordered" evidence="12">
    <location>
        <begin position="19"/>
        <end position="39"/>
    </location>
</feature>
<keyword evidence="4 10" id="KW-0808">Transferase</keyword>
<evidence type="ECO:0000256" key="7">
    <source>
        <dbReference type="ARBA" id="ARBA00023042"/>
    </source>
</evidence>
<evidence type="ECO:0000256" key="1">
    <source>
        <dbReference type="ARBA" id="ARBA00004123"/>
    </source>
</evidence>
<dbReference type="KEGG" id="agb:108913132"/>
<dbReference type="GeneID" id="108913132"/>
<comment type="similarity">
    <text evidence="10">Belongs to the class I-like SAM-binding methyltransferase superfamily. mRNA cap 0 methyltransferase family.</text>
</comment>
<dbReference type="PANTHER" id="PTHR12189">
    <property type="entry name" value="MRNA GUANINE-7- METHYLTRANSFERASE"/>
    <property type="match status" value="1"/>
</dbReference>
<dbReference type="GO" id="GO:0005634">
    <property type="term" value="C:nucleus"/>
    <property type="evidence" value="ECO:0007669"/>
    <property type="project" value="UniProtKB-SubCell"/>
</dbReference>
<evidence type="ECO:0000256" key="4">
    <source>
        <dbReference type="ARBA" id="ARBA00022679"/>
    </source>
</evidence>
<gene>
    <name evidence="14" type="primary">MCES</name>
</gene>
<keyword evidence="8 10" id="KW-0539">Nucleus</keyword>
<keyword evidence="5 10" id="KW-0949">S-adenosyl-L-methionine</keyword>
<feature type="binding site" evidence="11">
    <location>
        <position position="113"/>
    </location>
    <ligand>
        <name>S-adenosyl-L-methionine</name>
        <dbReference type="ChEBI" id="CHEBI:59789"/>
    </ligand>
</feature>
<keyword evidence="3 10" id="KW-0507">mRNA processing</keyword>
<feature type="binding site" evidence="11">
    <location>
        <position position="228"/>
    </location>
    <ligand>
        <name>S-adenosyl-L-methionine</name>
        <dbReference type="ChEBI" id="CHEBI:59789"/>
    </ligand>
</feature>
<name>V5GCT7_ANOGL</name>
<dbReference type="PANTHER" id="PTHR12189:SF2">
    <property type="entry name" value="MRNA CAP GUANINE-N7 METHYLTRANSFERASE"/>
    <property type="match status" value="1"/>
</dbReference>
<evidence type="ECO:0000256" key="11">
    <source>
        <dbReference type="PIRSR" id="PIRSR028762-1"/>
    </source>
</evidence>
<keyword evidence="6 10" id="KW-0694">RNA-binding</keyword>
<feature type="binding site" evidence="11">
    <location>
        <position position="200"/>
    </location>
    <ligand>
        <name>S-adenosyl-L-methionine</name>
        <dbReference type="ChEBI" id="CHEBI:59789"/>
    </ligand>
</feature>
<evidence type="ECO:0000259" key="13">
    <source>
        <dbReference type="PROSITE" id="PS51562"/>
    </source>
</evidence>
<evidence type="ECO:0000256" key="5">
    <source>
        <dbReference type="ARBA" id="ARBA00022691"/>
    </source>
</evidence>
<dbReference type="PROSITE" id="PS51562">
    <property type="entry name" value="RNA_CAP0_MT"/>
    <property type="match status" value="1"/>
</dbReference>
<comment type="subcellular location">
    <subcellularLocation>
        <location evidence="1 10">Nucleus</location>
    </subcellularLocation>
</comment>
<keyword evidence="7 10" id="KW-0506">mRNA capping</keyword>
<dbReference type="InterPro" id="IPR016899">
    <property type="entry name" value="mRNA_G-N7_MeTrfase_euk"/>
</dbReference>
<evidence type="ECO:0000256" key="2">
    <source>
        <dbReference type="ARBA" id="ARBA00022603"/>
    </source>
</evidence>
<feature type="compositionally biased region" description="Acidic residues" evidence="12">
    <location>
        <begin position="28"/>
        <end position="37"/>
    </location>
</feature>
<evidence type="ECO:0000256" key="6">
    <source>
        <dbReference type="ARBA" id="ARBA00022884"/>
    </source>
</evidence>
<proteinExistence type="inferred from homology"/>
<organism evidence="14">
    <name type="scientific">Anoplophora glabripennis</name>
    <name type="common">Asian longhorn beetle</name>
    <name type="synonym">Anoplophora nobilis</name>
    <dbReference type="NCBI Taxonomy" id="217634"/>
    <lineage>
        <taxon>Eukaryota</taxon>
        <taxon>Metazoa</taxon>
        <taxon>Ecdysozoa</taxon>
        <taxon>Arthropoda</taxon>
        <taxon>Hexapoda</taxon>
        <taxon>Insecta</taxon>
        <taxon>Pterygota</taxon>
        <taxon>Neoptera</taxon>
        <taxon>Endopterygota</taxon>
        <taxon>Coleoptera</taxon>
        <taxon>Polyphaga</taxon>
        <taxon>Cucujiformia</taxon>
        <taxon>Chrysomeloidea</taxon>
        <taxon>Cerambycidae</taxon>
        <taxon>Lamiinae</taxon>
        <taxon>Lamiini</taxon>
        <taxon>Anoplophora</taxon>
    </lineage>
</organism>
<comment type="catalytic activity">
    <reaction evidence="9">
        <text>a 5'-end (5'-triphosphoguanosine)-ribonucleoside in mRNA + S-adenosyl-L-methionine = a 5'-end (N(7)-methyl 5'-triphosphoguanosine)-ribonucleoside in mRNA + S-adenosyl-L-homocysteine</text>
        <dbReference type="Rhea" id="RHEA:67008"/>
        <dbReference type="Rhea" id="RHEA-COMP:17166"/>
        <dbReference type="Rhea" id="RHEA-COMP:17167"/>
        <dbReference type="ChEBI" id="CHEBI:57856"/>
        <dbReference type="ChEBI" id="CHEBI:59789"/>
        <dbReference type="ChEBI" id="CHEBI:156461"/>
        <dbReference type="ChEBI" id="CHEBI:167617"/>
        <dbReference type="EC" id="2.1.1.56"/>
    </reaction>
</comment>